<name>A0A366JKI0_CYTFI</name>
<evidence type="ECO:0000313" key="5">
    <source>
        <dbReference type="Proteomes" id="UP000252731"/>
    </source>
</evidence>
<sequence>MLPSPQEKERDPSVLRKYAEHKAKQQGRKVAKKLAKKGAKLAVKLAKFAAKKFVLLLGKVLAWLVGAVGLPVIGIALAVIVALIVISLAWSFMFGTGDGLEGEDKKIHEYIVQQANGTVNMNSSLERPYRVPEKLIAATIQLDAFQKNDDIKSVIKKMANALAPTFDYGQYDEWKEKQVTVCEDGKCNAGPVKRTSNMVTKLNHVEYWNGTTTFTYTPKVTPWKTSEKITYREEKYKEKVKETYTVTVVEYYIEYETRPYTVTEYVPYEEKIAVVKLDENGRRYVEYITVTKYKKVTKTEYKKVPVKKAKSREEERVREVEIEKVRKIEVKTITKTRQQYFESSKSTITDYATFDSILNSYGLGLTDKSIVEANYMFMGGTIAYTDWLQTMGTGGSFGGSPGFDGTIIPGAGVPPQYMPFYRSAEKKYGVDWYVLAAVHFVETGFSSHKTMVSSVGAVGHMQFMPATWVGWKYNIGGGLVSSSLDITSPAVIAAGNGYGRDAQNDGKADPWDMEDAIHTAAYYLSKNGYAKDARKAIWQYNHADWYVNKVLSNAEKFKTAATYEGGGDTPPLKPGSFMRPAIGPVSSPFGARWGTVHYGTDIASGGKSKVPIVASADGTVSRSYFSSSYGNVVFIKHNINGQAYETVYAHMTNRSVSQGAKVKQGQFLGYMGTTGNSTGVHLHFEVHKNQWTPNKGNAMNPALVVQF</sequence>
<dbReference type="OrthoDB" id="9809488at2"/>
<dbReference type="SUPFAM" id="SSF51261">
    <property type="entry name" value="Duplicated hybrid motif"/>
    <property type="match status" value="1"/>
</dbReference>
<keyword evidence="1" id="KW-0472">Membrane</keyword>
<evidence type="ECO:0000313" key="4">
    <source>
        <dbReference type="EMBL" id="RBP87829.1"/>
    </source>
</evidence>
<dbReference type="Gene3D" id="2.70.70.10">
    <property type="entry name" value="Glucose Permease (Domain IIA)"/>
    <property type="match status" value="1"/>
</dbReference>
<dbReference type="RefSeq" id="WP_113885106.1">
    <property type="nucleotide sequence ID" value="NZ_QNSF01000017.1"/>
</dbReference>
<dbReference type="InterPro" id="IPR008258">
    <property type="entry name" value="Transglycosylase_SLT_dom_1"/>
</dbReference>
<dbReference type="InterPro" id="IPR050570">
    <property type="entry name" value="Cell_wall_metabolism_enzyme"/>
</dbReference>
<reference evidence="4 5" key="1">
    <citation type="submission" date="2018-06" db="EMBL/GenBank/DDBJ databases">
        <title>Freshwater and sediment microbial communities from various areas in North America, analyzing microbe dynamics in response to fracking.</title>
        <authorList>
            <person name="Lamendella R."/>
        </authorList>
    </citation>
    <scope>NUCLEOTIDE SEQUENCE [LARGE SCALE GENOMIC DNA]</scope>
    <source>
        <strain evidence="4 5">14_TX</strain>
    </source>
</reference>
<dbReference type="CDD" id="cd13399">
    <property type="entry name" value="Slt35-like"/>
    <property type="match status" value="1"/>
</dbReference>
<dbReference type="EMBL" id="QNSF01000017">
    <property type="protein sequence ID" value="RBP87829.1"/>
    <property type="molecule type" value="Genomic_DNA"/>
</dbReference>
<keyword evidence="1" id="KW-0812">Transmembrane</keyword>
<dbReference type="Pfam" id="PF01551">
    <property type="entry name" value="Peptidase_M23"/>
    <property type="match status" value="1"/>
</dbReference>
<dbReference type="PANTHER" id="PTHR21666">
    <property type="entry name" value="PEPTIDASE-RELATED"/>
    <property type="match status" value="1"/>
</dbReference>
<feature type="domain" description="M23ase beta-sheet core" evidence="3">
    <location>
        <begin position="596"/>
        <end position="691"/>
    </location>
</feature>
<dbReference type="CDD" id="cd12797">
    <property type="entry name" value="M23_peptidase"/>
    <property type="match status" value="1"/>
</dbReference>
<protein>
    <submittedName>
        <fullName evidence="4">Murein DD-endopeptidase MepM/ murein hydrolase activator NlpD</fullName>
    </submittedName>
</protein>
<keyword evidence="1" id="KW-1133">Transmembrane helix</keyword>
<dbReference type="InterPro" id="IPR011055">
    <property type="entry name" value="Dup_hybrid_motif"/>
</dbReference>
<keyword evidence="4" id="KW-0378">Hydrolase</keyword>
<keyword evidence="5" id="KW-1185">Reference proteome</keyword>
<dbReference type="AlphaFoldDB" id="A0A366JKI0"/>
<feature type="transmembrane region" description="Helical" evidence="1">
    <location>
        <begin position="60"/>
        <end position="93"/>
    </location>
</feature>
<dbReference type="PANTHER" id="PTHR21666:SF270">
    <property type="entry name" value="MUREIN HYDROLASE ACTIVATOR ENVC"/>
    <property type="match status" value="1"/>
</dbReference>
<proteinExistence type="predicted"/>
<comment type="caution">
    <text evidence="4">The sequence shown here is derived from an EMBL/GenBank/DDBJ whole genome shotgun (WGS) entry which is preliminary data.</text>
</comment>
<dbReference type="InterPro" id="IPR023346">
    <property type="entry name" value="Lysozyme-like_dom_sf"/>
</dbReference>
<dbReference type="Proteomes" id="UP000252731">
    <property type="component" value="Unassembled WGS sequence"/>
</dbReference>
<evidence type="ECO:0000259" key="3">
    <source>
        <dbReference type="Pfam" id="PF01551"/>
    </source>
</evidence>
<organism evidence="4 5">
    <name type="scientific">Cytobacillus firmus</name>
    <name type="common">Bacillus firmus</name>
    <dbReference type="NCBI Taxonomy" id="1399"/>
    <lineage>
        <taxon>Bacteria</taxon>
        <taxon>Bacillati</taxon>
        <taxon>Bacillota</taxon>
        <taxon>Bacilli</taxon>
        <taxon>Bacillales</taxon>
        <taxon>Bacillaceae</taxon>
        <taxon>Cytobacillus</taxon>
    </lineage>
</organism>
<dbReference type="GO" id="GO:0004222">
    <property type="term" value="F:metalloendopeptidase activity"/>
    <property type="evidence" value="ECO:0007669"/>
    <property type="project" value="TreeGrafter"/>
</dbReference>
<dbReference type="Pfam" id="PF01464">
    <property type="entry name" value="SLT"/>
    <property type="match status" value="1"/>
</dbReference>
<evidence type="ECO:0000259" key="2">
    <source>
        <dbReference type="Pfam" id="PF01464"/>
    </source>
</evidence>
<dbReference type="Gene3D" id="1.10.530.10">
    <property type="match status" value="1"/>
</dbReference>
<feature type="domain" description="Transglycosylase SLT" evidence="2">
    <location>
        <begin position="422"/>
        <end position="559"/>
    </location>
</feature>
<evidence type="ECO:0000256" key="1">
    <source>
        <dbReference type="SAM" id="Phobius"/>
    </source>
</evidence>
<accession>A0A366JKI0</accession>
<dbReference type="InterPro" id="IPR016047">
    <property type="entry name" value="M23ase_b-sheet_dom"/>
</dbReference>
<gene>
    <name evidence="4" type="ORF">DFO70_11717</name>
</gene>
<dbReference type="SUPFAM" id="SSF53955">
    <property type="entry name" value="Lysozyme-like"/>
    <property type="match status" value="1"/>
</dbReference>